<evidence type="ECO:0000313" key="5">
    <source>
        <dbReference type="Proteomes" id="UP001424441"/>
    </source>
</evidence>
<protein>
    <recommendedName>
        <fullName evidence="1">ATP synthase protein I</fullName>
    </recommendedName>
</protein>
<name>A0ABP3QR43_9HYPH</name>
<gene>
    <name evidence="4" type="ORF">GCM10008943_04520</name>
</gene>
<dbReference type="Pfam" id="PF09527">
    <property type="entry name" value="ATPase_gene1"/>
    <property type="match status" value="1"/>
</dbReference>
<dbReference type="Proteomes" id="UP001424441">
    <property type="component" value="Unassembled WGS sequence"/>
</dbReference>
<dbReference type="PIRSF" id="PIRSF032126">
    <property type="entry name" value="F0F1_ATP_synthase_subunit_I"/>
    <property type="match status" value="1"/>
</dbReference>
<feature type="transmembrane region" description="Helical" evidence="3">
    <location>
        <begin position="91"/>
        <end position="112"/>
    </location>
</feature>
<feature type="region of interest" description="Disordered" evidence="2">
    <location>
        <begin position="1"/>
        <end position="28"/>
    </location>
</feature>
<keyword evidence="3" id="KW-1133">Transmembrane helix</keyword>
<keyword evidence="1" id="KW-0406">Ion transport</keyword>
<dbReference type="InterPro" id="IPR016989">
    <property type="entry name" value="Atp1_alphaprobac"/>
</dbReference>
<proteinExistence type="inferred from homology"/>
<keyword evidence="1 3" id="KW-0472">Membrane</keyword>
<comment type="similarity">
    <text evidence="1">Belongs to the bacterial AtpI family.</text>
</comment>
<dbReference type="InterPro" id="IPR032820">
    <property type="entry name" value="ATPase_put"/>
</dbReference>
<accession>A0ABP3QR43</accession>
<dbReference type="RefSeq" id="WP_343800756.1">
    <property type="nucleotide sequence ID" value="NZ_BAAADE010000001.1"/>
</dbReference>
<feature type="transmembrane region" description="Helical" evidence="3">
    <location>
        <begin position="67"/>
        <end position="85"/>
    </location>
</feature>
<keyword evidence="1" id="KW-0813">Transport</keyword>
<keyword evidence="1" id="KW-0375">Hydrogen ion transport</keyword>
<evidence type="ECO:0000256" key="3">
    <source>
        <dbReference type="SAM" id="Phobius"/>
    </source>
</evidence>
<evidence type="ECO:0000256" key="2">
    <source>
        <dbReference type="SAM" id="MobiDB-lite"/>
    </source>
</evidence>
<reference evidence="5" key="1">
    <citation type="journal article" date="2019" name="Int. J. Syst. Evol. Microbiol.">
        <title>The Global Catalogue of Microorganisms (GCM) 10K type strain sequencing project: providing services to taxonomists for standard genome sequencing and annotation.</title>
        <authorList>
            <consortium name="The Broad Institute Genomics Platform"/>
            <consortium name="The Broad Institute Genome Sequencing Center for Infectious Disease"/>
            <person name="Wu L."/>
            <person name="Ma J."/>
        </authorList>
    </citation>
    <scope>NUCLEOTIDE SEQUENCE [LARGE SCALE GENOMIC DNA]</scope>
    <source>
        <strain evidence="5">JCM 15115</strain>
    </source>
</reference>
<comment type="caution">
    <text evidence="4">The sequence shown here is derived from an EMBL/GenBank/DDBJ whole genome shotgun (WGS) entry which is preliminary data.</text>
</comment>
<organism evidence="4 5">
    <name type="scientific">Paenochrobactrum glaciei</name>
    <dbReference type="NCBI Taxonomy" id="486407"/>
    <lineage>
        <taxon>Bacteria</taxon>
        <taxon>Pseudomonadati</taxon>
        <taxon>Pseudomonadota</taxon>
        <taxon>Alphaproteobacteria</taxon>
        <taxon>Hyphomicrobiales</taxon>
        <taxon>Brucellaceae</taxon>
        <taxon>Paenochrobactrum</taxon>
    </lineage>
</organism>
<keyword evidence="5" id="KW-1185">Reference proteome</keyword>
<evidence type="ECO:0000313" key="4">
    <source>
        <dbReference type="EMBL" id="GAA0592577.1"/>
    </source>
</evidence>
<comment type="function">
    <text evidence="1">A possible function for this protein is to guide the assembly of the membrane sector of the ATPase enzyme complex.</text>
</comment>
<sequence length="134" mass="14279">MASDKDRKTPSGTDDAANGQQNSSSSNFADRLNKLEADLVKKGAFKKQNSQNGQSENSAQVAQAMKISSEFIAGIVVGALIGWSIDQVAATSPWGLIIFLMLGFAAGVLNVLRVTGKVAEKDDLSLRAQKHEKE</sequence>
<evidence type="ECO:0000256" key="1">
    <source>
        <dbReference type="PIRNR" id="PIRNR032126"/>
    </source>
</evidence>
<keyword evidence="3" id="KW-0812">Transmembrane</keyword>
<dbReference type="EMBL" id="BAAADE010000001">
    <property type="protein sequence ID" value="GAA0592577.1"/>
    <property type="molecule type" value="Genomic_DNA"/>
</dbReference>